<gene>
    <name evidence="2" type="ORF">LGH70_07455</name>
</gene>
<evidence type="ECO:0000313" key="2">
    <source>
        <dbReference type="EMBL" id="MCB2377411.1"/>
    </source>
</evidence>
<dbReference type="EMBL" id="JAJADQ010000003">
    <property type="protein sequence ID" value="MCB2377411.1"/>
    <property type="molecule type" value="Genomic_DNA"/>
</dbReference>
<comment type="caution">
    <text evidence="2">The sequence shown here is derived from an EMBL/GenBank/DDBJ whole genome shotgun (WGS) entry which is preliminary data.</text>
</comment>
<reference evidence="2" key="1">
    <citation type="submission" date="2021-10" db="EMBL/GenBank/DDBJ databases">
        <authorList>
            <person name="Dean J.D."/>
            <person name="Kim M.K."/>
            <person name="Newey C.N."/>
            <person name="Stoker T.S."/>
            <person name="Thompson D.W."/>
            <person name="Grose J.H."/>
        </authorList>
    </citation>
    <scope>NUCLEOTIDE SEQUENCE</scope>
    <source>
        <strain evidence="2">BT635</strain>
    </source>
</reference>
<dbReference type="RefSeq" id="WP_226184286.1">
    <property type="nucleotide sequence ID" value="NZ_JAJADQ010000003.1"/>
</dbReference>
<proteinExistence type="predicted"/>
<name>A0ABS8AAI7_9BACT</name>
<evidence type="ECO:0000313" key="3">
    <source>
        <dbReference type="Proteomes" id="UP001165297"/>
    </source>
</evidence>
<organism evidence="2 3">
    <name type="scientific">Hymenobacter nitidus</name>
    <dbReference type="NCBI Taxonomy" id="2880929"/>
    <lineage>
        <taxon>Bacteria</taxon>
        <taxon>Pseudomonadati</taxon>
        <taxon>Bacteroidota</taxon>
        <taxon>Cytophagia</taxon>
        <taxon>Cytophagales</taxon>
        <taxon>Hymenobacteraceae</taxon>
        <taxon>Hymenobacter</taxon>
    </lineage>
</organism>
<feature type="region of interest" description="Disordered" evidence="1">
    <location>
        <begin position="1"/>
        <end position="21"/>
    </location>
</feature>
<evidence type="ECO:0008006" key="4">
    <source>
        <dbReference type="Google" id="ProtNLM"/>
    </source>
</evidence>
<feature type="compositionally biased region" description="Polar residues" evidence="1">
    <location>
        <begin position="1"/>
        <end position="13"/>
    </location>
</feature>
<evidence type="ECO:0000256" key="1">
    <source>
        <dbReference type="SAM" id="MobiDB-lite"/>
    </source>
</evidence>
<dbReference type="Proteomes" id="UP001165297">
    <property type="component" value="Unassembled WGS sequence"/>
</dbReference>
<accession>A0ABS8AAI7</accession>
<keyword evidence="3" id="KW-1185">Reference proteome</keyword>
<protein>
    <recommendedName>
        <fullName evidence="4">TonB-dependent receptor plug domain-containing protein</fullName>
    </recommendedName>
</protein>
<sequence length="163" mass="17286">MAACSFNSISSYGQAPATGPARQPMPEPLYIINSTIIANGLVAEIDVQAIKNMVVYKGQSIPDELKNMTTTGIIAITYAGRIKSKSFAALGRQYGVRGPRSVVLNGHKLSPEQASTLRLAPEAIGQVLVIPPTADTAETLLTIQLAVSKPASHQYPPGTIMLR</sequence>